<accession>A0A9Q5N5J1</accession>
<protein>
    <recommendedName>
        <fullName evidence="3">Ubiquitin 3 binding protein But2 C-terminal domain-containing protein</fullName>
    </recommendedName>
</protein>
<proteinExistence type="predicted"/>
<gene>
    <name evidence="1" type="ORF">A7U60_g7784</name>
</gene>
<dbReference type="EMBL" id="LNZH02000211">
    <property type="protein sequence ID" value="OCB85158.1"/>
    <property type="molecule type" value="Genomic_DNA"/>
</dbReference>
<evidence type="ECO:0008006" key="3">
    <source>
        <dbReference type="Google" id="ProtNLM"/>
    </source>
</evidence>
<name>A0A9Q5N5J1_SANBA</name>
<organism evidence="1 2">
    <name type="scientific">Sanghuangporus baumii</name>
    <name type="common">Phellinus baumii</name>
    <dbReference type="NCBI Taxonomy" id="108892"/>
    <lineage>
        <taxon>Eukaryota</taxon>
        <taxon>Fungi</taxon>
        <taxon>Dikarya</taxon>
        <taxon>Basidiomycota</taxon>
        <taxon>Agaricomycotina</taxon>
        <taxon>Agaricomycetes</taxon>
        <taxon>Hymenochaetales</taxon>
        <taxon>Hymenochaetaceae</taxon>
        <taxon>Sanghuangporus</taxon>
    </lineage>
</organism>
<evidence type="ECO:0000313" key="2">
    <source>
        <dbReference type="Proteomes" id="UP000757232"/>
    </source>
</evidence>
<dbReference type="OrthoDB" id="3350619at2759"/>
<reference evidence="1" key="1">
    <citation type="submission" date="2016-06" db="EMBL/GenBank/DDBJ databases">
        <title>Draft Genome sequence of the fungus Inonotus baumii.</title>
        <authorList>
            <person name="Zhu H."/>
            <person name="Lin W."/>
        </authorList>
    </citation>
    <scope>NUCLEOTIDE SEQUENCE</scope>
    <source>
        <strain evidence="1">821</strain>
    </source>
</reference>
<dbReference type="AlphaFoldDB" id="A0A9Q5N5J1"/>
<dbReference type="Proteomes" id="UP000757232">
    <property type="component" value="Unassembled WGS sequence"/>
</dbReference>
<comment type="caution">
    <text evidence="1">The sequence shown here is derived from an EMBL/GenBank/DDBJ whole genome shotgun (WGS) entry which is preliminary data.</text>
</comment>
<sequence>MQRSSTTTEVERYALLPTRELSDDPKECDGVGLINTEPPSPRWVRLCAFASITLAVLSCFIPGSPPTSLSNTAFPSRSARLAHAATLPRPPMYIGLSRLNRTTALAALPDELVYFPHVFTPVSLSEPDKVWPTDGRERRTFNGIVSPGEPRVVIDHSSGTSMIMQLRVQDYGMERCTISAVLPWPSDPQLKEQNRTLILSSARTKLDIWRLETRGNVELDLTLLNWHTRPARSSLIATIDARAGREIRTPEFDCGASGSLQTYEISCAEPIEEDDECRIEFWQEQPETVPRMGKKSSLRVTMFMYD</sequence>
<keyword evidence="2" id="KW-1185">Reference proteome</keyword>
<evidence type="ECO:0000313" key="1">
    <source>
        <dbReference type="EMBL" id="OCB85158.1"/>
    </source>
</evidence>